<proteinExistence type="predicted"/>
<evidence type="ECO:0000313" key="3">
    <source>
        <dbReference type="EMBL" id="KAA9106504.1"/>
    </source>
</evidence>
<dbReference type="Proteomes" id="UP000325827">
    <property type="component" value="Unassembled WGS sequence"/>
</dbReference>
<dbReference type="GO" id="GO:0004519">
    <property type="term" value="F:endonuclease activity"/>
    <property type="evidence" value="ECO:0007669"/>
    <property type="project" value="UniProtKB-KW"/>
</dbReference>
<keyword evidence="1" id="KW-1133">Transmembrane helix</keyword>
<keyword evidence="1" id="KW-0472">Membrane</keyword>
<protein>
    <submittedName>
        <fullName evidence="3">DNA/RNA endonuclease G</fullName>
    </submittedName>
</protein>
<evidence type="ECO:0000313" key="4">
    <source>
        <dbReference type="Proteomes" id="UP000325827"/>
    </source>
</evidence>
<keyword evidence="3" id="KW-0378">Hydrolase</keyword>
<dbReference type="RefSeq" id="WP_150449853.1">
    <property type="nucleotide sequence ID" value="NZ_VYSA01000003.1"/>
</dbReference>
<evidence type="ECO:0000259" key="2">
    <source>
        <dbReference type="Pfam" id="PF19803"/>
    </source>
</evidence>
<feature type="transmembrane region" description="Helical" evidence="1">
    <location>
        <begin position="20"/>
        <end position="45"/>
    </location>
</feature>
<evidence type="ECO:0000256" key="1">
    <source>
        <dbReference type="SAM" id="Phobius"/>
    </source>
</evidence>
<dbReference type="Pfam" id="PF19803">
    <property type="entry name" value="DUF6286"/>
    <property type="match status" value="1"/>
</dbReference>
<keyword evidence="3" id="KW-0540">Nuclease</keyword>
<dbReference type="EMBL" id="VYSA01000003">
    <property type="protein sequence ID" value="KAA9106504.1"/>
    <property type="molecule type" value="Genomic_DNA"/>
</dbReference>
<dbReference type="OrthoDB" id="5126451at2"/>
<keyword evidence="3" id="KW-0255">Endonuclease</keyword>
<gene>
    <name evidence="3" type="ORF">F6B43_15315</name>
</gene>
<keyword evidence="1" id="KW-0812">Transmembrane</keyword>
<keyword evidence="4" id="KW-1185">Reference proteome</keyword>
<accession>A0A5J5J031</accession>
<comment type="caution">
    <text evidence="3">The sequence shown here is derived from an EMBL/GenBank/DDBJ whole genome shotgun (WGS) entry which is preliminary data.</text>
</comment>
<dbReference type="InterPro" id="IPR046253">
    <property type="entry name" value="DUF6286"/>
</dbReference>
<feature type="transmembrane region" description="Helical" evidence="1">
    <location>
        <begin position="57"/>
        <end position="90"/>
    </location>
</feature>
<reference evidence="4" key="1">
    <citation type="submission" date="2019-09" db="EMBL/GenBank/DDBJ databases">
        <title>Mumia zhuanghuii sp. nov. isolated from the intestinal contents of plateau pika (Ochotona curzoniae) in the Qinghai-Tibet plateau of China.</title>
        <authorList>
            <person name="Tian Z."/>
        </authorList>
    </citation>
    <scope>NUCLEOTIDE SEQUENCE [LARGE SCALE GENOMIC DNA]</scope>
    <source>
        <strain evidence="4">JCM 30598</strain>
    </source>
</reference>
<name>A0A5J5J031_9MICO</name>
<sequence>MSTPAYRRIVRRETHSPRTVATIVVAVLLILALLYAGVEIVLGLLAQPPLLVSPGDAAAWIVGLAGAQPAGAVIGGGVVVAVLGLVLLVLGVAPGRLPKHEMAVDGRAVVVDNGVVASSLAQRISEETGILRDDITVGVSHRSVDVTVRSGFGDPYEVAPIAAVVDAELERYALVPAVTPRVRVTSPPERRESR</sequence>
<dbReference type="AlphaFoldDB" id="A0A5J5J031"/>
<organism evidence="3 4">
    <name type="scientific">Microbacterium rhizomatis</name>
    <dbReference type="NCBI Taxonomy" id="1631477"/>
    <lineage>
        <taxon>Bacteria</taxon>
        <taxon>Bacillati</taxon>
        <taxon>Actinomycetota</taxon>
        <taxon>Actinomycetes</taxon>
        <taxon>Micrococcales</taxon>
        <taxon>Microbacteriaceae</taxon>
        <taxon>Microbacterium</taxon>
    </lineage>
</organism>
<feature type="domain" description="DUF6286" evidence="2">
    <location>
        <begin position="82"/>
        <end position="184"/>
    </location>
</feature>